<dbReference type="EMBL" id="RMBX01000011">
    <property type="protein sequence ID" value="RPD39534.1"/>
    <property type="molecule type" value="Genomic_DNA"/>
</dbReference>
<organism evidence="2 3">
    <name type="scientific">Chitinophaga barathri</name>
    <dbReference type="NCBI Taxonomy" id="1647451"/>
    <lineage>
        <taxon>Bacteria</taxon>
        <taxon>Pseudomonadati</taxon>
        <taxon>Bacteroidota</taxon>
        <taxon>Chitinophagia</taxon>
        <taxon>Chitinophagales</taxon>
        <taxon>Chitinophagaceae</taxon>
        <taxon>Chitinophaga</taxon>
    </lineage>
</organism>
<evidence type="ECO:0000256" key="1">
    <source>
        <dbReference type="SAM" id="Phobius"/>
    </source>
</evidence>
<name>A0A3N4M7N2_9BACT</name>
<keyword evidence="1" id="KW-0472">Membrane</keyword>
<keyword evidence="3" id="KW-1185">Reference proteome</keyword>
<feature type="transmembrane region" description="Helical" evidence="1">
    <location>
        <begin position="6"/>
        <end position="25"/>
    </location>
</feature>
<sequence length="114" mass="12327">MQNLDQFSVATGLTTTILVFLLILIRQKRCDKSDIGSLAATFVAGSNIPAAIYFCYYVFDPDPPALMLMTKLAGCGKYISFAGLLTFLLCITTLWASISSAYKIVRSPDAATGE</sequence>
<feature type="transmembrane region" description="Helical" evidence="1">
    <location>
        <begin position="37"/>
        <end position="59"/>
    </location>
</feature>
<feature type="transmembrane region" description="Helical" evidence="1">
    <location>
        <begin position="79"/>
        <end position="98"/>
    </location>
</feature>
<proteinExistence type="predicted"/>
<gene>
    <name evidence="2" type="ORF">EG028_20685</name>
</gene>
<evidence type="ECO:0000313" key="2">
    <source>
        <dbReference type="EMBL" id="RPD39534.1"/>
    </source>
</evidence>
<keyword evidence="1" id="KW-0812">Transmembrane</keyword>
<comment type="caution">
    <text evidence="2">The sequence shown here is derived from an EMBL/GenBank/DDBJ whole genome shotgun (WGS) entry which is preliminary data.</text>
</comment>
<dbReference type="Proteomes" id="UP000279089">
    <property type="component" value="Unassembled WGS sequence"/>
</dbReference>
<keyword evidence="1" id="KW-1133">Transmembrane helix</keyword>
<protein>
    <submittedName>
        <fullName evidence="2">Uncharacterized protein</fullName>
    </submittedName>
</protein>
<accession>A0A3N4M7N2</accession>
<dbReference type="RefSeq" id="WP_120518180.1">
    <property type="nucleotide sequence ID" value="NZ_QXZY01000011.1"/>
</dbReference>
<reference evidence="3" key="1">
    <citation type="submission" date="2018-11" db="EMBL/GenBank/DDBJ databases">
        <title>Chitinophaga lutea sp.nov., isolate from arsenic contaminated soil.</title>
        <authorList>
            <person name="Zong Y."/>
        </authorList>
    </citation>
    <scope>NUCLEOTIDE SEQUENCE [LARGE SCALE GENOMIC DNA]</scope>
    <source>
        <strain evidence="3">YLT18</strain>
    </source>
</reference>
<evidence type="ECO:0000313" key="3">
    <source>
        <dbReference type="Proteomes" id="UP000279089"/>
    </source>
</evidence>
<dbReference type="AlphaFoldDB" id="A0A3N4M7N2"/>